<evidence type="ECO:0000256" key="5">
    <source>
        <dbReference type="SAM" id="MobiDB-lite"/>
    </source>
</evidence>
<dbReference type="GO" id="GO:0005634">
    <property type="term" value="C:nucleus"/>
    <property type="evidence" value="ECO:0007669"/>
    <property type="project" value="UniProtKB-SubCell"/>
</dbReference>
<dbReference type="Pfam" id="PF12767">
    <property type="entry name" value="SAGA-Tad1"/>
    <property type="match status" value="1"/>
</dbReference>
<evidence type="ECO:0000313" key="7">
    <source>
        <dbReference type="Proteomes" id="UP000243723"/>
    </source>
</evidence>
<dbReference type="GO" id="GO:0003713">
    <property type="term" value="F:transcription coactivator activity"/>
    <property type="evidence" value="ECO:0007669"/>
    <property type="project" value="TreeGrafter"/>
</dbReference>
<keyword evidence="3" id="KW-0804">Transcription</keyword>
<feature type="region of interest" description="Disordered" evidence="5">
    <location>
        <begin position="133"/>
        <end position="152"/>
    </location>
</feature>
<feature type="region of interest" description="Disordered" evidence="5">
    <location>
        <begin position="411"/>
        <end position="433"/>
    </location>
</feature>
<sequence>MNPADLTLSALDSTPPLSAKTLPGSTTLAGRNAKLSLSAPRIDTEPIYTLLKAAIGDNWSDYKNALSCFLLGKLNQTELTHILLPILTPPVPTPTPSPRHLHNTLLTALYANALYRDPPPPDTTAPFVLATDAPTTSTSTSKPSTGTSDAISDRNKREVMALTARDRRRIKSVRDPDSAAALDAGPRQARTYREALDALPSSVVYGLGQSGAGPGTAGGGGGGGGGGGKTNTDLEIRRRFALPLASETQEFPARENIQARIEPIAYEEGLSGAMLPAQVSAAGELVETAVEMYVKEVVGGWLAMVRGEGEGMVQSRRYRKRVRREERAEDEGAVGVVRDVLGRLPVEVEAVEKREAVGRGDLRVVWRLEGGTCREDRFLGERWREEEMEEGDLGMGMLRIGKKEGLVNGVNGVNGVGGSRRQSRVEEEDGDWGWTGGGIGDRGQLMDVLNGALAVGS</sequence>
<evidence type="ECO:0000256" key="1">
    <source>
        <dbReference type="ARBA" id="ARBA00004123"/>
    </source>
</evidence>
<keyword evidence="4" id="KW-0539">Nucleus</keyword>
<dbReference type="PANTHER" id="PTHR21277:SF5">
    <property type="entry name" value="TRANSCRIPTIONAL ADAPTER 1"/>
    <property type="match status" value="1"/>
</dbReference>
<dbReference type="STRING" id="40998.A0A2P8A8F6"/>
<reference evidence="6 7" key="1">
    <citation type="submission" date="2017-05" db="EMBL/GenBank/DDBJ databases">
        <title>Draft genome sequence of Elsinoe australis.</title>
        <authorList>
            <person name="Cheng Q."/>
        </authorList>
    </citation>
    <scope>NUCLEOTIDE SEQUENCE [LARGE SCALE GENOMIC DNA]</scope>
    <source>
        <strain evidence="6 7">NL1</strain>
    </source>
</reference>
<dbReference type="EMBL" id="NHZQ01000060">
    <property type="protein sequence ID" value="PSK56737.1"/>
    <property type="molecule type" value="Genomic_DNA"/>
</dbReference>
<comment type="caution">
    <text evidence="6">The sequence shown here is derived from an EMBL/GenBank/DDBJ whole genome shotgun (WGS) entry which is preliminary data.</text>
</comment>
<dbReference type="AlphaFoldDB" id="A0A2P8A8F6"/>
<accession>A0A2P8A8F6</accession>
<dbReference type="Proteomes" id="UP000243723">
    <property type="component" value="Unassembled WGS sequence"/>
</dbReference>
<evidence type="ECO:0000313" key="6">
    <source>
        <dbReference type="EMBL" id="PSK56737.1"/>
    </source>
</evidence>
<dbReference type="GO" id="GO:0006357">
    <property type="term" value="P:regulation of transcription by RNA polymerase II"/>
    <property type="evidence" value="ECO:0007669"/>
    <property type="project" value="TreeGrafter"/>
</dbReference>
<dbReference type="PANTHER" id="PTHR21277">
    <property type="entry name" value="TRANSCRIPTIONAL ADAPTER 1"/>
    <property type="match status" value="1"/>
</dbReference>
<keyword evidence="7" id="KW-1185">Reference proteome</keyword>
<name>A0A2P8A8F6_9PEZI</name>
<keyword evidence="2" id="KW-0805">Transcription regulation</keyword>
<organism evidence="6 7">
    <name type="scientific">Elsinoe australis</name>
    <dbReference type="NCBI Taxonomy" id="40998"/>
    <lineage>
        <taxon>Eukaryota</taxon>
        <taxon>Fungi</taxon>
        <taxon>Dikarya</taxon>
        <taxon>Ascomycota</taxon>
        <taxon>Pezizomycotina</taxon>
        <taxon>Dothideomycetes</taxon>
        <taxon>Dothideomycetidae</taxon>
        <taxon>Myriangiales</taxon>
        <taxon>Elsinoaceae</taxon>
        <taxon>Elsinoe</taxon>
    </lineage>
</organism>
<dbReference type="InterPro" id="IPR024738">
    <property type="entry name" value="Hfi1/Tada1"/>
</dbReference>
<protein>
    <submittedName>
        <fullName evidence="6">Uncharacterized protein</fullName>
    </submittedName>
</protein>
<evidence type="ECO:0000256" key="3">
    <source>
        <dbReference type="ARBA" id="ARBA00023163"/>
    </source>
</evidence>
<proteinExistence type="predicted"/>
<feature type="compositionally biased region" description="Low complexity" evidence="5">
    <location>
        <begin position="133"/>
        <end position="149"/>
    </location>
</feature>
<gene>
    <name evidence="6" type="ORF">B9Z65_6361</name>
</gene>
<dbReference type="OrthoDB" id="10264870at2759"/>
<dbReference type="GO" id="GO:0000124">
    <property type="term" value="C:SAGA complex"/>
    <property type="evidence" value="ECO:0007669"/>
    <property type="project" value="TreeGrafter"/>
</dbReference>
<evidence type="ECO:0000256" key="2">
    <source>
        <dbReference type="ARBA" id="ARBA00023015"/>
    </source>
</evidence>
<comment type="subcellular location">
    <subcellularLocation>
        <location evidence="1">Nucleus</location>
    </subcellularLocation>
</comment>
<evidence type="ECO:0000256" key="4">
    <source>
        <dbReference type="ARBA" id="ARBA00023242"/>
    </source>
</evidence>